<dbReference type="GO" id="GO:0006935">
    <property type="term" value="P:chemotaxis"/>
    <property type="evidence" value="ECO:0007669"/>
    <property type="project" value="UniProtKB-KW"/>
</dbReference>
<dbReference type="CDD" id="cd00130">
    <property type="entry name" value="PAS"/>
    <property type="match status" value="2"/>
</dbReference>
<dbReference type="SMART" id="SM00086">
    <property type="entry name" value="PAC"/>
    <property type="match status" value="2"/>
</dbReference>
<keyword evidence="9" id="KW-1185">Reference proteome</keyword>
<evidence type="ECO:0000259" key="7">
    <source>
        <dbReference type="PROSITE" id="PS50113"/>
    </source>
</evidence>
<dbReference type="eggNOG" id="COG2202">
    <property type="taxonomic scope" value="Bacteria"/>
</dbReference>
<comment type="similarity">
    <text evidence="3">Belongs to the methyl-accepting chemotaxis (MCP) protein family.</text>
</comment>
<dbReference type="AlphaFoldDB" id="H8L6U1"/>
<dbReference type="Proteomes" id="UP000005234">
    <property type="component" value="Chromosome"/>
</dbReference>
<reference evidence="8" key="1">
    <citation type="submission" date="2012-02" db="EMBL/GenBank/DDBJ databases">
        <title>The complete genome of Frateuria aurantia DSM 6220.</title>
        <authorList>
            <consortium name="US DOE Joint Genome Institute (JGI-PGF)"/>
            <person name="Lucas S."/>
            <person name="Copeland A."/>
            <person name="Lapidus A."/>
            <person name="Glavina del Rio T."/>
            <person name="Dalin E."/>
            <person name="Tice H."/>
            <person name="Bruce D."/>
            <person name="Goodwin L."/>
            <person name="Pitluck S."/>
            <person name="Peters L."/>
            <person name="Ovchinnikova G."/>
            <person name="Teshima H."/>
            <person name="Kyrpides N."/>
            <person name="Mavromatis K."/>
            <person name="Ivanova N."/>
            <person name="Brettin T."/>
            <person name="Detter J.C."/>
            <person name="Han C."/>
            <person name="Larimer F."/>
            <person name="Land M."/>
            <person name="Hauser L."/>
            <person name="Markowitz V."/>
            <person name="Cheng J.-F."/>
            <person name="Hugenholtz P."/>
            <person name="Woyke T."/>
            <person name="Wu D."/>
            <person name="Brambilla E."/>
            <person name="Klenk H.-P."/>
            <person name="Eisen J.A."/>
        </authorList>
    </citation>
    <scope>NUCLEOTIDE SEQUENCE</scope>
    <source>
        <strain evidence="8">DSM 6220</strain>
    </source>
</reference>
<dbReference type="InterPro" id="IPR035965">
    <property type="entry name" value="PAS-like_dom_sf"/>
</dbReference>
<dbReference type="Gene3D" id="1.10.287.950">
    <property type="entry name" value="Methyl-accepting chemotaxis protein"/>
    <property type="match status" value="1"/>
</dbReference>
<evidence type="ECO:0000259" key="6">
    <source>
        <dbReference type="PROSITE" id="PS50112"/>
    </source>
</evidence>
<dbReference type="OrthoDB" id="9765776at2"/>
<dbReference type="Pfam" id="PF08448">
    <property type="entry name" value="PAS_4"/>
    <property type="match status" value="2"/>
</dbReference>
<dbReference type="KEGG" id="fau:Fraau_1611"/>
<name>H8L6U1_FRAAD</name>
<dbReference type="SMART" id="SM00091">
    <property type="entry name" value="PAS"/>
    <property type="match status" value="2"/>
</dbReference>
<organism evidence="8 9">
    <name type="scientific">Frateuria aurantia (strain ATCC 33424 / DSM 6220 / KCTC 2777 / LMG 1558 / NBRC 3245 / NCIMB 13370)</name>
    <name type="common">Acetobacter aurantius</name>
    <dbReference type="NCBI Taxonomy" id="767434"/>
    <lineage>
        <taxon>Bacteria</taxon>
        <taxon>Pseudomonadati</taxon>
        <taxon>Pseudomonadota</taxon>
        <taxon>Gammaproteobacteria</taxon>
        <taxon>Lysobacterales</taxon>
        <taxon>Rhodanobacteraceae</taxon>
        <taxon>Frateuria</taxon>
    </lineage>
</organism>
<feature type="domain" description="PAC" evidence="7">
    <location>
        <begin position="210"/>
        <end position="262"/>
    </location>
</feature>
<dbReference type="PANTHER" id="PTHR43531">
    <property type="entry name" value="PROTEIN ICFG"/>
    <property type="match status" value="1"/>
</dbReference>
<dbReference type="GO" id="GO:0007165">
    <property type="term" value="P:signal transduction"/>
    <property type="evidence" value="ECO:0007669"/>
    <property type="project" value="UniProtKB-KW"/>
</dbReference>
<evidence type="ECO:0000259" key="5">
    <source>
        <dbReference type="PROSITE" id="PS50111"/>
    </source>
</evidence>
<dbReference type="PROSITE" id="PS50113">
    <property type="entry name" value="PAC"/>
    <property type="match status" value="2"/>
</dbReference>
<gene>
    <name evidence="8" type="ordered locus">Fraau_1611</name>
</gene>
<feature type="domain" description="PAC" evidence="7">
    <location>
        <begin position="86"/>
        <end position="140"/>
    </location>
</feature>
<dbReference type="InterPro" id="IPR004089">
    <property type="entry name" value="MCPsignal_dom"/>
</dbReference>
<evidence type="ECO:0000256" key="3">
    <source>
        <dbReference type="ARBA" id="ARBA00029447"/>
    </source>
</evidence>
<feature type="domain" description="PAS" evidence="6">
    <location>
        <begin position="157"/>
        <end position="181"/>
    </location>
</feature>
<dbReference type="SUPFAM" id="SSF55785">
    <property type="entry name" value="PYP-like sensor domain (PAS domain)"/>
    <property type="match status" value="2"/>
</dbReference>
<dbReference type="eggNOG" id="COG0840">
    <property type="taxonomic scope" value="Bacteria"/>
</dbReference>
<dbReference type="SMART" id="SM00283">
    <property type="entry name" value="MA"/>
    <property type="match status" value="1"/>
</dbReference>
<evidence type="ECO:0000256" key="1">
    <source>
        <dbReference type="ARBA" id="ARBA00022500"/>
    </source>
</evidence>
<dbReference type="RefSeq" id="WP_014403032.1">
    <property type="nucleotide sequence ID" value="NC_017033.1"/>
</dbReference>
<dbReference type="InterPro" id="IPR000014">
    <property type="entry name" value="PAS"/>
</dbReference>
<dbReference type="Pfam" id="PF00015">
    <property type="entry name" value="MCPsignal"/>
    <property type="match status" value="1"/>
</dbReference>
<dbReference type="EMBL" id="CP003350">
    <property type="protein sequence ID" value="AFC86027.1"/>
    <property type="molecule type" value="Genomic_DNA"/>
</dbReference>
<dbReference type="GO" id="GO:0016020">
    <property type="term" value="C:membrane"/>
    <property type="evidence" value="ECO:0007669"/>
    <property type="project" value="InterPro"/>
</dbReference>
<dbReference type="PANTHER" id="PTHR43531:SF11">
    <property type="entry name" value="METHYL-ACCEPTING CHEMOTAXIS PROTEIN 3"/>
    <property type="match status" value="1"/>
</dbReference>
<dbReference type="Gene3D" id="3.30.450.20">
    <property type="entry name" value="PAS domain"/>
    <property type="match status" value="2"/>
</dbReference>
<dbReference type="PROSITE" id="PS50111">
    <property type="entry name" value="CHEMOTAXIS_TRANSDUC_2"/>
    <property type="match status" value="1"/>
</dbReference>
<dbReference type="NCBIfam" id="TIGR00229">
    <property type="entry name" value="sensory_box"/>
    <property type="match status" value="2"/>
</dbReference>
<keyword evidence="1" id="KW-0145">Chemotaxis</keyword>
<feature type="domain" description="Methyl-accepting transducer" evidence="5">
    <location>
        <begin position="228"/>
        <end position="434"/>
    </location>
</feature>
<dbReference type="PROSITE" id="PS50112">
    <property type="entry name" value="PAS"/>
    <property type="match status" value="2"/>
</dbReference>
<dbReference type="HOGENOM" id="CLU_000445_107_26_6"/>
<protein>
    <submittedName>
        <fullName evidence="8">PAS domain S-box</fullName>
    </submittedName>
</protein>
<evidence type="ECO:0000256" key="2">
    <source>
        <dbReference type="ARBA" id="ARBA00023224"/>
    </source>
</evidence>
<dbReference type="STRING" id="767434.Fraau_1611"/>
<feature type="domain" description="PAS" evidence="6">
    <location>
        <begin position="32"/>
        <end position="69"/>
    </location>
</feature>
<dbReference type="GO" id="GO:0004888">
    <property type="term" value="F:transmembrane signaling receptor activity"/>
    <property type="evidence" value="ECO:0007669"/>
    <property type="project" value="InterPro"/>
</dbReference>
<sequence length="445" mass="48587">MNTSTLQAIRTRLGFARGSDKASDELSAYAELDTQGRILKASPAYEQLMGYPPGRLTGHHHRELHGPGDAQSEAFARFLGDITAGRLVKSIVQRIRANGDPIWLQVSYQLVLDRHGKVTRIVEQAADVSEQQIAALDMEARLEALDRTQGVIEFALDGTILTANDRFLEMVGYSLDEIVGKHHSLLVDPLEARSPAYHAFWDRLRAGRHASSLFRRIGHGGREIWIQASYNPVLAADGQTLKVIKYATDVTSQTQAARALQQEVVQLAETVQGNAQLASQATDISQQAQQRLQEGRQVIDRLIADMEAIHASMKSITGITDLIDSITLRTRLLSLNARVEAAHAGEAGRGFAVVATEINGLATQCKNATNEIHDLLEQAAHCVQQGEMHTAEADQAMLRMATAIRDISQSTQSIQQAAARQEGGIKRVNAAVSELQQANHLPGDP</sequence>
<dbReference type="InterPro" id="IPR013656">
    <property type="entry name" value="PAS_4"/>
</dbReference>
<dbReference type="InterPro" id="IPR004090">
    <property type="entry name" value="Chemotax_Me-accpt_rcpt"/>
</dbReference>
<dbReference type="PRINTS" id="PR00260">
    <property type="entry name" value="CHEMTRNSDUCR"/>
</dbReference>
<dbReference type="InterPro" id="IPR000700">
    <property type="entry name" value="PAS-assoc_C"/>
</dbReference>
<evidence type="ECO:0000313" key="8">
    <source>
        <dbReference type="EMBL" id="AFC86027.1"/>
    </source>
</evidence>
<dbReference type="InterPro" id="IPR001610">
    <property type="entry name" value="PAC"/>
</dbReference>
<evidence type="ECO:0000256" key="4">
    <source>
        <dbReference type="PROSITE-ProRule" id="PRU00284"/>
    </source>
</evidence>
<dbReference type="SUPFAM" id="SSF58104">
    <property type="entry name" value="Methyl-accepting chemotaxis protein (MCP) signaling domain"/>
    <property type="match status" value="1"/>
</dbReference>
<evidence type="ECO:0000313" key="9">
    <source>
        <dbReference type="Proteomes" id="UP000005234"/>
    </source>
</evidence>
<dbReference type="InterPro" id="IPR051310">
    <property type="entry name" value="MCP_chemotaxis"/>
</dbReference>
<keyword evidence="2 4" id="KW-0807">Transducer</keyword>
<proteinExistence type="inferred from homology"/>
<accession>H8L6U1</accession>